<dbReference type="SUPFAM" id="SSF55008">
    <property type="entry name" value="HMA, heavy metal-associated domain"/>
    <property type="match status" value="2"/>
</dbReference>
<dbReference type="Gene3D" id="3.30.70.100">
    <property type="match status" value="1"/>
</dbReference>
<dbReference type="InterPro" id="IPR006121">
    <property type="entry name" value="HMA_dom"/>
</dbReference>
<name>A0A8X8YG20_SALSN</name>
<keyword evidence="8" id="KW-1185">Reference proteome</keyword>
<dbReference type="GO" id="GO:0006801">
    <property type="term" value="P:superoxide metabolic process"/>
    <property type="evidence" value="ECO:0007669"/>
    <property type="project" value="InterPro"/>
</dbReference>
<dbReference type="EMBL" id="PNBA02000003">
    <property type="protein sequence ID" value="KAG6431826.1"/>
    <property type="molecule type" value="Genomic_DNA"/>
</dbReference>
<evidence type="ECO:0000256" key="4">
    <source>
        <dbReference type="ARBA" id="ARBA00025798"/>
    </source>
</evidence>
<evidence type="ECO:0000256" key="3">
    <source>
        <dbReference type="ARBA" id="ARBA00023008"/>
    </source>
</evidence>
<dbReference type="InterPro" id="IPR036423">
    <property type="entry name" value="SOD-like_Cu/Zn_dom_sf"/>
</dbReference>
<dbReference type="InterPro" id="IPR024134">
    <property type="entry name" value="SOD_Cu/Zn_/chaperone"/>
</dbReference>
<dbReference type="InterPro" id="IPR036163">
    <property type="entry name" value="HMA_dom_sf"/>
</dbReference>
<feature type="domain" description="Superoxide dismutase copper/zinc binding" evidence="6">
    <location>
        <begin position="199"/>
        <end position="299"/>
    </location>
</feature>
<comment type="caution">
    <text evidence="7">The sequence shown here is derived from an EMBL/GenBank/DDBJ whole genome shotgun (WGS) entry which is preliminary data.</text>
</comment>
<dbReference type="Gene3D" id="2.60.40.200">
    <property type="entry name" value="Superoxide dismutase, copper/zinc binding domain"/>
    <property type="match status" value="1"/>
</dbReference>
<sequence>MASLSSVVATTTRTANPAISTVASSPLSSTSFTRLSKIPSFSLSAARKSGLLKAVANPSSVSVEMDSEQSTQNGAVLPELLTEFMVDMTCEGCVNSVKNKLETVDGEDLISNAAGIASYRSFILQFMDDFLLIARLVGVKKVDVDLTNQVVRVLGNSPVKILAEALEQTGRKARLIGQGLPDDFLASAAVAEFKGPSIYGVVRITQVNMELARIEANFSGLPPGKHGWSINQFGDLTKSAASTGKIFNPSKDEKEPLGDLGTLEVDEKGEAFYSGVKEKLRVADIIGRAIAVYGSEDKSDEGIAAAVVARSAGVGENYKKLCTCDGTTIWEATNADFVSSKV</sequence>
<dbReference type="Pfam" id="PF00080">
    <property type="entry name" value="Sod_Cu"/>
    <property type="match status" value="1"/>
</dbReference>
<comment type="similarity">
    <text evidence="4">In the C-terminal section; belongs to the Cu-Zn superoxide dismutase family.</text>
</comment>
<evidence type="ECO:0000256" key="5">
    <source>
        <dbReference type="ARBA" id="ARBA00032899"/>
    </source>
</evidence>
<keyword evidence="3" id="KW-0186">Copper</keyword>
<dbReference type="GO" id="GO:0005507">
    <property type="term" value="F:copper ion binding"/>
    <property type="evidence" value="ECO:0007669"/>
    <property type="project" value="InterPro"/>
</dbReference>
<protein>
    <recommendedName>
        <fullName evidence="5">Superoxide dismutase copper chaperone</fullName>
    </recommendedName>
</protein>
<evidence type="ECO:0000259" key="6">
    <source>
        <dbReference type="Pfam" id="PF00080"/>
    </source>
</evidence>
<comment type="subcellular location">
    <subcellularLocation>
        <location evidence="2">Membrane</location>
        <topology evidence="2">Peripheral membrane protein</topology>
    </subcellularLocation>
</comment>
<gene>
    <name evidence="7" type="ORF">SASPL_109911</name>
</gene>
<accession>A0A8X8YG20</accession>
<evidence type="ECO:0000313" key="7">
    <source>
        <dbReference type="EMBL" id="KAG6431826.1"/>
    </source>
</evidence>
<reference evidence="7" key="1">
    <citation type="submission" date="2018-01" db="EMBL/GenBank/DDBJ databases">
        <authorList>
            <person name="Mao J.F."/>
        </authorList>
    </citation>
    <scope>NUCLEOTIDE SEQUENCE</scope>
    <source>
        <strain evidence="7">Huo1</strain>
        <tissue evidence="7">Leaf</tissue>
    </source>
</reference>
<evidence type="ECO:0000256" key="2">
    <source>
        <dbReference type="ARBA" id="ARBA00004170"/>
    </source>
</evidence>
<dbReference type="GO" id="GO:0016020">
    <property type="term" value="C:membrane"/>
    <property type="evidence" value="ECO:0007669"/>
    <property type="project" value="UniProtKB-SubCell"/>
</dbReference>
<dbReference type="FunFam" id="2.60.40.200:FF:000006">
    <property type="entry name" value="Copper chaperone for superoxide dismutase"/>
    <property type="match status" value="1"/>
</dbReference>
<evidence type="ECO:0000256" key="1">
    <source>
        <dbReference type="ARBA" id="ARBA00001973"/>
    </source>
</evidence>
<dbReference type="Proteomes" id="UP000298416">
    <property type="component" value="Unassembled WGS sequence"/>
</dbReference>
<dbReference type="CDD" id="cd00371">
    <property type="entry name" value="HMA"/>
    <property type="match status" value="1"/>
</dbReference>
<dbReference type="GO" id="GO:0009626">
    <property type="term" value="P:plant-type hypersensitive response"/>
    <property type="evidence" value="ECO:0007669"/>
    <property type="project" value="UniProtKB-KW"/>
</dbReference>
<dbReference type="PANTHER" id="PTHR10003">
    <property type="entry name" value="SUPEROXIDE DISMUTASE CU-ZN -RELATED"/>
    <property type="match status" value="1"/>
</dbReference>
<dbReference type="SUPFAM" id="SSF49329">
    <property type="entry name" value="Cu,Zn superoxide dismutase-like"/>
    <property type="match status" value="1"/>
</dbReference>
<comment type="cofactor">
    <cofactor evidence="1">
        <name>Cu(2+)</name>
        <dbReference type="ChEBI" id="CHEBI:29036"/>
    </cofactor>
</comment>
<dbReference type="InterPro" id="IPR001424">
    <property type="entry name" value="SOD_Cu_Zn_dom"/>
</dbReference>
<organism evidence="7">
    <name type="scientific">Salvia splendens</name>
    <name type="common">Scarlet sage</name>
    <dbReference type="NCBI Taxonomy" id="180675"/>
    <lineage>
        <taxon>Eukaryota</taxon>
        <taxon>Viridiplantae</taxon>
        <taxon>Streptophyta</taxon>
        <taxon>Embryophyta</taxon>
        <taxon>Tracheophyta</taxon>
        <taxon>Spermatophyta</taxon>
        <taxon>Magnoliopsida</taxon>
        <taxon>eudicotyledons</taxon>
        <taxon>Gunneridae</taxon>
        <taxon>Pentapetalae</taxon>
        <taxon>asterids</taxon>
        <taxon>lamiids</taxon>
        <taxon>Lamiales</taxon>
        <taxon>Lamiaceae</taxon>
        <taxon>Nepetoideae</taxon>
        <taxon>Mentheae</taxon>
        <taxon>Salviinae</taxon>
        <taxon>Salvia</taxon>
        <taxon>Salvia subgen. Calosphace</taxon>
        <taxon>core Calosphace</taxon>
    </lineage>
</organism>
<dbReference type="AlphaFoldDB" id="A0A8X8YG20"/>
<evidence type="ECO:0000313" key="8">
    <source>
        <dbReference type="Proteomes" id="UP000298416"/>
    </source>
</evidence>
<proteinExistence type="inferred from homology"/>
<reference evidence="7" key="2">
    <citation type="submission" date="2020-08" db="EMBL/GenBank/DDBJ databases">
        <title>Plant Genome Project.</title>
        <authorList>
            <person name="Zhang R.-G."/>
        </authorList>
    </citation>
    <scope>NUCLEOTIDE SEQUENCE</scope>
    <source>
        <strain evidence="7">Huo1</strain>
        <tissue evidence="7">Leaf</tissue>
    </source>
</reference>